<feature type="region of interest" description="Disordered" evidence="5">
    <location>
        <begin position="1"/>
        <end position="50"/>
    </location>
</feature>
<sequence length="827" mass="93012">MGPTTTAHHHRSTVKQSNKPFKSKHATKSALKEQSKGKVESLERGVRRTPHQHVLSKFERRNQAKQHRLNKLESRREDGVVFAGRDGAPRTVAIIPLCADANSVDVVRCLNESVDVDDRLSEGAAQLRVEIPRFKQRMQYITPQRQLIPCLDACRVADFVLFLLSAEQEVDDLGEELLRCIESQGVSTVFTGVTNLEKIEPAKKRPDVLKSLKSFINHFFAEQEKVHDLVARQDCSNLMRSLCTTMPKGIRWREDRSWMLLDDVSFTETDAVVTGVVRGKGLKADRLVQVGDLGDFQIEKISAAPLLSRAKPTKANEMAVDATEEEQVLEAPTEDQDDLAELAPEEAMMDDDITMPAASLAPSERKAVLLDDHHYFHKDERDEPAVPKKLPRGTSKYQAAWYLGDISDDGSDLEDVNDEDDDLDMEGSVAAGPADGHFDNAMREPTEAGAPSEYPQSEAFFDRAPEEEADQLEAYRKQRRDEAEEDLEFPDEIELHPNVLARERLARYRGLKSLRTSNWNTEEDLPYQPSDWDRLLEIADFKAAKNRVIKEAMTGGVKPGTRVHVHLRITPEQREQFSASAKPIALFSLLRHEHKRSCVNHSINLSSEHDGPLKSKTELIMQCGPRRLVINPLFSQAGNTPNNVHKFDRYLHPGRTAVASFIGPVTWGSVPCLYFTRSTEAAITEDAVEDLAQSMSQNANPSDLRFIGTGTALPPSTSRVVAKRIILTGHPYKIHKRLVTVRYMFFNNEDVEYFSALQLWTKHGRSGFVKEPLGTHGYFKATFDGKINPLDSVAVSLYKRVWPRESSVWRPGQVADEAPELVDGMVE</sequence>
<feature type="compositionally biased region" description="Basic and acidic residues" evidence="5">
    <location>
        <begin position="30"/>
        <end position="46"/>
    </location>
</feature>
<dbReference type="GO" id="GO:0000479">
    <property type="term" value="P:endonucleolytic cleavage of tricistronic rRNA transcript (SSU-rRNA, 5.8S rRNA, LSU-rRNA)"/>
    <property type="evidence" value="ECO:0007669"/>
    <property type="project" value="TreeGrafter"/>
</dbReference>
<dbReference type="InterPro" id="IPR012948">
    <property type="entry name" value="AARP2CN"/>
</dbReference>
<dbReference type="AlphaFoldDB" id="A0AAQ3MCI9"/>
<keyword evidence="2" id="KW-0690">Ribosome biogenesis</keyword>
<feature type="compositionally biased region" description="Basic and acidic residues" evidence="5">
    <location>
        <begin position="436"/>
        <end position="446"/>
    </location>
</feature>
<dbReference type="InterPro" id="IPR007034">
    <property type="entry name" value="BMS1_TSR1_C"/>
</dbReference>
<name>A0AAQ3MCI9_9PEZI</name>
<dbReference type="Proteomes" id="UP001303373">
    <property type="component" value="Chromosome 14"/>
</dbReference>
<dbReference type="Pfam" id="PF08142">
    <property type="entry name" value="AARP2CN"/>
    <property type="match status" value="1"/>
</dbReference>
<evidence type="ECO:0000313" key="7">
    <source>
        <dbReference type="EMBL" id="WPH05118.1"/>
    </source>
</evidence>
<evidence type="ECO:0000259" key="6">
    <source>
        <dbReference type="PROSITE" id="PS51714"/>
    </source>
</evidence>
<evidence type="ECO:0000256" key="1">
    <source>
        <dbReference type="ARBA" id="ARBA00004604"/>
    </source>
</evidence>
<dbReference type="Pfam" id="PF22298">
    <property type="entry name" value="Tsr1_G-like"/>
    <property type="match status" value="1"/>
</dbReference>
<dbReference type="SMART" id="SM00785">
    <property type="entry name" value="AARP2CN"/>
    <property type="match status" value="1"/>
</dbReference>
<evidence type="ECO:0000256" key="2">
    <source>
        <dbReference type="ARBA" id="ARBA00022517"/>
    </source>
</evidence>
<dbReference type="GO" id="GO:0030688">
    <property type="term" value="C:preribosome, small subunit precursor"/>
    <property type="evidence" value="ECO:0007669"/>
    <property type="project" value="TreeGrafter"/>
</dbReference>
<dbReference type="PANTHER" id="PTHR12858:SF1">
    <property type="entry name" value="PRE-RRNA-PROCESSING PROTEIN TSR1 HOMOLOG"/>
    <property type="match status" value="1"/>
</dbReference>
<evidence type="ECO:0000256" key="3">
    <source>
        <dbReference type="ARBA" id="ARBA00023242"/>
    </source>
</evidence>
<feature type="region of interest" description="Disordered" evidence="5">
    <location>
        <begin position="406"/>
        <end position="454"/>
    </location>
</feature>
<proteinExistence type="inferred from homology"/>
<dbReference type="GO" id="GO:0034511">
    <property type="term" value="F:U3 snoRNA binding"/>
    <property type="evidence" value="ECO:0007669"/>
    <property type="project" value="TreeGrafter"/>
</dbReference>
<reference evidence="7 8" key="1">
    <citation type="submission" date="2023-11" db="EMBL/GenBank/DDBJ databases">
        <title>An acidophilic fungus is an integral part of prey digestion in a carnivorous sundew plant.</title>
        <authorList>
            <person name="Tsai I.J."/>
        </authorList>
    </citation>
    <scope>NUCLEOTIDE SEQUENCE [LARGE SCALE GENOMIC DNA]</scope>
    <source>
        <strain evidence="7">169a</strain>
    </source>
</reference>
<dbReference type="GO" id="GO:0000462">
    <property type="term" value="P:maturation of SSU-rRNA from tricistronic rRNA transcript (SSU-rRNA, 5.8S rRNA, LSU-rRNA)"/>
    <property type="evidence" value="ECO:0007669"/>
    <property type="project" value="TreeGrafter"/>
</dbReference>
<dbReference type="InterPro" id="IPR030387">
    <property type="entry name" value="G_Bms1/Tsr1_dom"/>
</dbReference>
<comment type="subcellular location">
    <subcellularLocation>
        <location evidence="1">Nucleus</location>
        <location evidence="1">Nucleolus</location>
    </subcellularLocation>
</comment>
<dbReference type="GO" id="GO:0005525">
    <property type="term" value="F:GTP binding"/>
    <property type="evidence" value="ECO:0007669"/>
    <property type="project" value="TreeGrafter"/>
</dbReference>
<accession>A0AAQ3MCI9</accession>
<comment type="similarity">
    <text evidence="4">Belongs to the TRAFAC class translation factor GTPase superfamily. Bms1-like GTPase family. TSR1 subfamily.</text>
</comment>
<dbReference type="SMART" id="SM01362">
    <property type="entry name" value="DUF663"/>
    <property type="match status" value="1"/>
</dbReference>
<dbReference type="GO" id="GO:0003924">
    <property type="term" value="F:GTPase activity"/>
    <property type="evidence" value="ECO:0007669"/>
    <property type="project" value="TreeGrafter"/>
</dbReference>
<evidence type="ECO:0000313" key="8">
    <source>
        <dbReference type="Proteomes" id="UP001303373"/>
    </source>
</evidence>
<dbReference type="PROSITE" id="PS51714">
    <property type="entry name" value="G_BMS1"/>
    <property type="match status" value="1"/>
</dbReference>
<keyword evidence="8" id="KW-1185">Reference proteome</keyword>
<dbReference type="EMBL" id="CP138593">
    <property type="protein sequence ID" value="WPH05118.1"/>
    <property type="molecule type" value="Genomic_DNA"/>
</dbReference>
<evidence type="ECO:0000256" key="4">
    <source>
        <dbReference type="ARBA" id="ARBA00038288"/>
    </source>
</evidence>
<dbReference type="GO" id="GO:0005730">
    <property type="term" value="C:nucleolus"/>
    <property type="evidence" value="ECO:0007669"/>
    <property type="project" value="UniProtKB-SubCell"/>
</dbReference>
<dbReference type="PANTHER" id="PTHR12858">
    <property type="entry name" value="RIBOSOME BIOGENESIS PROTEIN"/>
    <property type="match status" value="1"/>
</dbReference>
<feature type="domain" description="Bms1-type G" evidence="6">
    <location>
        <begin position="88"/>
        <end position="248"/>
    </location>
</feature>
<keyword evidence="3" id="KW-0539">Nucleus</keyword>
<protein>
    <submittedName>
        <fullName evidence="7">Ribosome biogenesis protein tsr1</fullName>
    </submittedName>
</protein>
<gene>
    <name evidence="7" type="ORF">R9X50_00801900</name>
</gene>
<evidence type="ECO:0000256" key="5">
    <source>
        <dbReference type="SAM" id="MobiDB-lite"/>
    </source>
</evidence>
<organism evidence="7 8">
    <name type="scientific">Acrodontium crateriforme</name>
    <dbReference type="NCBI Taxonomy" id="150365"/>
    <lineage>
        <taxon>Eukaryota</taxon>
        <taxon>Fungi</taxon>
        <taxon>Dikarya</taxon>
        <taxon>Ascomycota</taxon>
        <taxon>Pezizomycotina</taxon>
        <taxon>Dothideomycetes</taxon>
        <taxon>Dothideomycetidae</taxon>
        <taxon>Mycosphaerellales</taxon>
        <taxon>Teratosphaeriaceae</taxon>
        <taxon>Acrodontium</taxon>
    </lineage>
</organism>
<dbReference type="Pfam" id="PF04950">
    <property type="entry name" value="RIBIOP_C"/>
    <property type="match status" value="1"/>
</dbReference>
<dbReference type="InterPro" id="IPR039761">
    <property type="entry name" value="Bms1/Tsr1"/>
</dbReference>
<feature type="compositionally biased region" description="Acidic residues" evidence="5">
    <location>
        <begin position="406"/>
        <end position="425"/>
    </location>
</feature>